<evidence type="ECO:0000256" key="8">
    <source>
        <dbReference type="SAM" id="Phobius"/>
    </source>
</evidence>
<keyword evidence="3 7" id="KW-0813">Transport</keyword>
<feature type="transmembrane region" description="Helical" evidence="8">
    <location>
        <begin position="145"/>
        <end position="164"/>
    </location>
</feature>
<feature type="transmembrane region" description="Helical" evidence="8">
    <location>
        <begin position="388"/>
        <end position="406"/>
    </location>
</feature>
<dbReference type="InterPro" id="IPR000109">
    <property type="entry name" value="POT_fam"/>
</dbReference>
<feature type="transmembrane region" description="Helical" evidence="8">
    <location>
        <begin position="261"/>
        <end position="280"/>
    </location>
</feature>
<dbReference type="InterPro" id="IPR036259">
    <property type="entry name" value="MFS_trans_sf"/>
</dbReference>
<proteinExistence type="inferred from homology"/>
<protein>
    <recommendedName>
        <fullName evidence="11">Oligopeptide transporter</fullName>
    </recommendedName>
</protein>
<evidence type="ECO:0000256" key="6">
    <source>
        <dbReference type="ARBA" id="ARBA00023136"/>
    </source>
</evidence>
<dbReference type="EMBL" id="CAHR02000312">
    <property type="protein sequence ID" value="CCG84806.1"/>
    <property type="molecule type" value="Genomic_DNA"/>
</dbReference>
<dbReference type="Pfam" id="PF00854">
    <property type="entry name" value="PTR2"/>
    <property type="match status" value="1"/>
</dbReference>
<evidence type="ECO:0000313" key="9">
    <source>
        <dbReference type="EMBL" id="CCG84806.1"/>
    </source>
</evidence>
<keyword evidence="5 8" id="KW-1133">Transmembrane helix</keyword>
<feature type="transmembrane region" description="Helical" evidence="8">
    <location>
        <begin position="519"/>
        <end position="538"/>
    </location>
</feature>
<dbReference type="PROSITE" id="PS01023">
    <property type="entry name" value="PTR2_2"/>
    <property type="match status" value="1"/>
</dbReference>
<comment type="subcellular location">
    <subcellularLocation>
        <location evidence="1 7">Membrane</location>
        <topology evidence="1 7">Multi-pass membrane protein</topology>
    </subcellularLocation>
</comment>
<evidence type="ECO:0000313" key="10">
    <source>
        <dbReference type="Proteomes" id="UP000013776"/>
    </source>
</evidence>
<comment type="similarity">
    <text evidence="2 7">Belongs to the major facilitator superfamily. Proton-dependent oligopeptide transporter (POT/PTR) (TC 2.A.17) family.</text>
</comment>
<feature type="transmembrane region" description="Helical" evidence="8">
    <location>
        <begin position="176"/>
        <end position="193"/>
    </location>
</feature>
<evidence type="ECO:0000256" key="4">
    <source>
        <dbReference type="ARBA" id="ARBA00022692"/>
    </source>
</evidence>
<dbReference type="GO" id="GO:0071916">
    <property type="term" value="F:dipeptide transmembrane transporter activity"/>
    <property type="evidence" value="ECO:0007669"/>
    <property type="project" value="UniProtKB-ARBA"/>
</dbReference>
<feature type="transmembrane region" description="Helical" evidence="8">
    <location>
        <begin position="432"/>
        <end position="452"/>
    </location>
</feature>
<dbReference type="Gene3D" id="1.20.1250.20">
    <property type="entry name" value="MFS general substrate transporter like domains"/>
    <property type="match status" value="1"/>
</dbReference>
<evidence type="ECO:0000256" key="1">
    <source>
        <dbReference type="ARBA" id="ARBA00004141"/>
    </source>
</evidence>
<feature type="transmembrane region" description="Helical" evidence="8">
    <location>
        <begin position="199"/>
        <end position="220"/>
    </location>
</feature>
<dbReference type="VEuPathDB" id="FungiDB:TAPDE_005351"/>
<keyword evidence="4 7" id="KW-0812">Transmembrane</keyword>
<sequence>MTSSGIDAIDFAAAHERSVPFDNSVAHSGVGSDKLAPHAVNEKSQHGMADISLTGSHTADEDLKHPDHPTEEDLATLRKVAGKVPWTAYTVAFVELCERFSYYGSTQVFTNFIQHPLPPGSNTGAGGTNGQSGALGMGQRASTGLTLFNTFWSYIMPLVGAYVADTYLGRFKTIQWSILIALVGHVLLTISAIPSVLEGGHAIGCFIIAILIMGVGTGGFKPNVSSLIAEQYTEKLHVKTLKSGERVIVDPIATISRIYMYFYLMINVGALIGQIGMVYAEKYVGFWLAYALPTWMFLLCPAVMWACRNRYIRTAPQGSILPSAVRAITLASRGRWHLNPIRTVRHMKQADFWERAKPSYFTRSGLQLPSYMTWDDQWVDELRRGIKACYVFLWYPLWWLTYNQILNNLTSQAATMTLNGLPNDVVNNLDPFALIIFIPIFDQVVYPGLAKLGYPLTPIKRITFGFYTGAAAMIWAAVLQHYIYMTSNCGNMASSTYLDAAETIPCVSPLNVWIQTGSYVLIAFSEIAASITGLEYAYTKAPKNMKSIVMSLFLFTSAISTALGEAFVSLSADPLLVWNYGVMAVLSAIGGAGFWLSFHNLDRDEDRLNYLPETHFGAVDDQHNDAEKASNK</sequence>
<dbReference type="InterPro" id="IPR018456">
    <property type="entry name" value="PTR2_symporter_CS"/>
</dbReference>
<dbReference type="STRING" id="1097556.R4XFZ8"/>
<feature type="transmembrane region" description="Helical" evidence="8">
    <location>
        <begin position="464"/>
        <end position="484"/>
    </location>
</feature>
<evidence type="ECO:0000256" key="7">
    <source>
        <dbReference type="RuleBase" id="RU003755"/>
    </source>
</evidence>
<evidence type="ECO:0008006" key="11">
    <source>
        <dbReference type="Google" id="ProtNLM"/>
    </source>
</evidence>
<dbReference type="AlphaFoldDB" id="R4XFZ8"/>
<evidence type="ECO:0000256" key="5">
    <source>
        <dbReference type="ARBA" id="ARBA00022989"/>
    </source>
</evidence>
<dbReference type="PANTHER" id="PTHR11654">
    <property type="entry name" value="OLIGOPEPTIDE TRANSPORTER-RELATED"/>
    <property type="match status" value="1"/>
</dbReference>
<comment type="caution">
    <text evidence="9">The sequence shown here is derived from an EMBL/GenBank/DDBJ whole genome shotgun (WGS) entry which is preliminary data.</text>
</comment>
<evidence type="ECO:0000256" key="3">
    <source>
        <dbReference type="ARBA" id="ARBA00022448"/>
    </source>
</evidence>
<feature type="transmembrane region" description="Helical" evidence="8">
    <location>
        <begin position="550"/>
        <end position="572"/>
    </location>
</feature>
<dbReference type="GO" id="GO:0005886">
    <property type="term" value="C:plasma membrane"/>
    <property type="evidence" value="ECO:0007669"/>
    <property type="project" value="UniProtKB-ARBA"/>
</dbReference>
<gene>
    <name evidence="9" type="ORF">TAPDE_005351</name>
</gene>
<dbReference type="FunFam" id="1.20.1250.20:FF:000085">
    <property type="entry name" value="MFS peptide transporter Ptr2"/>
    <property type="match status" value="1"/>
</dbReference>
<dbReference type="eggNOG" id="KOG1237">
    <property type="taxonomic scope" value="Eukaryota"/>
</dbReference>
<feature type="transmembrane region" description="Helical" evidence="8">
    <location>
        <begin position="286"/>
        <end position="307"/>
    </location>
</feature>
<keyword evidence="10" id="KW-1185">Reference proteome</keyword>
<feature type="transmembrane region" description="Helical" evidence="8">
    <location>
        <begin position="578"/>
        <end position="598"/>
    </location>
</feature>
<organism evidence="9 10">
    <name type="scientific">Taphrina deformans (strain PYCC 5710 / ATCC 11124 / CBS 356.35 / IMI 108563 / JCM 9778 / NBRC 8474)</name>
    <name type="common">Peach leaf curl fungus</name>
    <name type="synonym">Lalaria deformans</name>
    <dbReference type="NCBI Taxonomy" id="1097556"/>
    <lineage>
        <taxon>Eukaryota</taxon>
        <taxon>Fungi</taxon>
        <taxon>Dikarya</taxon>
        <taxon>Ascomycota</taxon>
        <taxon>Taphrinomycotina</taxon>
        <taxon>Taphrinomycetes</taxon>
        <taxon>Taphrinales</taxon>
        <taxon>Taphrinaceae</taxon>
        <taxon>Taphrina</taxon>
    </lineage>
</organism>
<evidence type="ECO:0000256" key="2">
    <source>
        <dbReference type="ARBA" id="ARBA00005982"/>
    </source>
</evidence>
<keyword evidence="6 8" id="KW-0472">Membrane</keyword>
<reference evidence="9 10" key="1">
    <citation type="journal article" date="2013" name="MBio">
        <title>Genome sequencing of the plant pathogen Taphrina deformans, the causal agent of peach leaf curl.</title>
        <authorList>
            <person name="Cisse O.H."/>
            <person name="Almeida J.M.G.C.F."/>
            <person name="Fonseca A."/>
            <person name="Kumar A.A."/>
            <person name="Salojaervi J."/>
            <person name="Overmyer K."/>
            <person name="Hauser P.M."/>
            <person name="Pagni M."/>
        </authorList>
    </citation>
    <scope>NUCLEOTIDE SEQUENCE [LARGE SCALE GENOMIC DNA]</scope>
    <source>
        <strain evidence="10">PYCC 5710 / ATCC 11124 / CBS 356.35 / IMI 108563 / JCM 9778 / NBRC 8474</strain>
    </source>
</reference>
<dbReference type="OrthoDB" id="8904098at2759"/>
<dbReference type="SUPFAM" id="SSF103473">
    <property type="entry name" value="MFS general substrate transporter"/>
    <property type="match status" value="1"/>
</dbReference>
<name>R4XFZ8_TAPDE</name>
<dbReference type="Proteomes" id="UP000013776">
    <property type="component" value="Unassembled WGS sequence"/>
</dbReference>
<accession>R4XFZ8</accession>